<feature type="compositionally biased region" description="Polar residues" evidence="1">
    <location>
        <begin position="1279"/>
        <end position="1299"/>
    </location>
</feature>
<dbReference type="EMBL" id="HBFR01038821">
    <property type="protein sequence ID" value="CAD8901123.1"/>
    <property type="molecule type" value="Transcribed_RNA"/>
</dbReference>
<gene>
    <name evidence="2" type="ORF">CHYS00102_LOCUS28342</name>
    <name evidence="3" type="ORF">CHYS00102_LOCUS28440</name>
</gene>
<feature type="compositionally biased region" description="Basic and acidic residues" evidence="1">
    <location>
        <begin position="263"/>
        <end position="278"/>
    </location>
</feature>
<feature type="compositionally biased region" description="Polar residues" evidence="1">
    <location>
        <begin position="460"/>
        <end position="472"/>
    </location>
</feature>
<evidence type="ECO:0000313" key="3">
    <source>
        <dbReference type="EMBL" id="CAD8901221.1"/>
    </source>
</evidence>
<feature type="region of interest" description="Disordered" evidence="1">
    <location>
        <begin position="687"/>
        <end position="725"/>
    </location>
</feature>
<reference evidence="3" key="1">
    <citation type="submission" date="2021-01" db="EMBL/GenBank/DDBJ databases">
        <authorList>
            <person name="Corre E."/>
            <person name="Pelletier E."/>
            <person name="Niang G."/>
            <person name="Scheremetjew M."/>
            <person name="Finn R."/>
            <person name="Kale V."/>
            <person name="Holt S."/>
            <person name="Cochrane G."/>
            <person name="Meng A."/>
            <person name="Brown T."/>
            <person name="Cohen L."/>
        </authorList>
    </citation>
    <scope>NUCLEOTIDE SEQUENCE</scope>
    <source>
        <strain evidence="3">308</strain>
    </source>
</reference>
<evidence type="ECO:0000313" key="2">
    <source>
        <dbReference type="EMBL" id="CAD8901123.1"/>
    </source>
</evidence>
<feature type="region of interest" description="Disordered" evidence="1">
    <location>
        <begin position="412"/>
        <end position="473"/>
    </location>
</feature>
<name>A0A6U5LK81_9STRA</name>
<feature type="compositionally biased region" description="Polar residues" evidence="1">
    <location>
        <begin position="279"/>
        <end position="296"/>
    </location>
</feature>
<feature type="compositionally biased region" description="Basic and acidic residues" evidence="1">
    <location>
        <begin position="880"/>
        <end position="889"/>
    </location>
</feature>
<feature type="region of interest" description="Disordered" evidence="1">
    <location>
        <begin position="859"/>
        <end position="889"/>
    </location>
</feature>
<feature type="compositionally biased region" description="Polar residues" evidence="1">
    <location>
        <begin position="691"/>
        <end position="715"/>
    </location>
</feature>
<accession>A0A6U5LK81</accession>
<feature type="region of interest" description="Disordered" evidence="1">
    <location>
        <begin position="1279"/>
        <end position="1306"/>
    </location>
</feature>
<evidence type="ECO:0000256" key="1">
    <source>
        <dbReference type="SAM" id="MobiDB-lite"/>
    </source>
</evidence>
<feature type="region of interest" description="Disordered" evidence="1">
    <location>
        <begin position="244"/>
        <end position="298"/>
    </location>
</feature>
<protein>
    <submittedName>
        <fullName evidence="3">Uncharacterized protein</fullName>
    </submittedName>
</protein>
<feature type="region of interest" description="Disordered" evidence="1">
    <location>
        <begin position="81"/>
        <end position="131"/>
    </location>
</feature>
<proteinExistence type="predicted"/>
<sequence>MALFRHAVDPSDVDANPTTTVTTSHGAAVTTAKMSTMMPTNETTTAMTDSVIVSPSSPLMPTMSIVPGATDGFLRIEHCRPSETADSGSPTVADEDNENGDLPPHSHGFRTSHSGVRPIHPSVPPPSAGCSHPSTVLLPVLPPPSVLADPLLTPKFGTANRKKMTKQQDYVCHDNVNTFHPSESRRSSFCSTRKTLHVEDRREEEIPALSSTSTGSSSESNEVYSKLKPVVAVTFGHDETVAKEETATTSPFVDDSPSYPNHIRNDRSVVHTDDERSANNKYHTARSQQRNPTRSKIGNLAASRLAYLEKRISMAASSSSSFNNIDGDDECKIQLYNEDDESPKKEEIKEDYLCQRDHLGPFQPPYYDTEIKSVHDFRLNSIQEEESKESTIEYYLHQQNSVLTSTSSHIGLSNMPLGSENLPLEPRRHAPPRRHQSVSDVSNIRDDDPLSRLRPIMSDRNGNNTTSVSSTLSHHDFHDTSVRFIPEDSATKIPTSDNDNNGAPVDRELSAATLTRRSSVTDYIATNLSMVSITTASDVDNNGSVGSFQSFLGNSKSDTGNSFEQNDDVGRGFSLKSLSEEHSLEQRWNTRRRKERLRRNANRHSKTLQVLDSGNGRRFRNDMGEGVRKASAWNNWMLPMEGTGVGGGGNRHISEIIPSFTLMHIHLRRHLSRQGVCHFNSKECATPLSRGGQQLFSSRRWSTPSNQSSRAQEQLDQVGGSNGPSRNLTFLEEHSTIPFEISSDHVAADVFKFPHHGMTSTPSPSFNHLMFKDPFPVNNNKGEGNHVDSPPFPVTPTHNLIQNIPPEDIIRAKSTHPSGRPPPHAVAITAAFLNCLVSTSERSHGNGGCKTMLNTHIRMKSKQHEDPSSLPSRNSPPDLPLERKSVSVDEKNVGNKVVVSKSSQRSSLPEDHLLDRCHHGMKDLVLLNTTAKSNTLSVMVEENPLSIEVVLAARTKAGPSERQYEATACACIDREDEVSFLSPDDSTACSDTSIDLNELNISLKAAVSDRNHLMSLMLVGVTDQQDIMSTPMLEDVLRLVHAQNEETSQNIFLKISKEYLVRKWRSVSHKFMDVGTSDTKRHAEMMEGLNHENFDHTPPSTTANDNEDVFFMSNYLYNTFAPPILDDAREQQNQTDNLYNDGVESVISNISNEIQRPSGLCNILETETFDPKSSNFSHSSKAQSHFKIAPKMTCPPAKTSCCTLESIDNTLFELMGNCAKPVPDVDVHHVQINTTSGVSPAKYFGSVLGRLWGYDHTFKDHRGRVFHAPRLHRKRGSINNEENYSGLKSSNCSSNNDPLSTGHESRGLFRKRSSLSKIGADGTYMDPIQHPLPQAPPISPYIMLSYKESMYNEEKSPEDFFKLCGYTPGQFDDLPTWKQEEILLVASEMLKQKMRKEMNMALAVNVDN</sequence>
<feature type="region of interest" description="Disordered" evidence="1">
    <location>
        <begin position="200"/>
        <end position="223"/>
    </location>
</feature>
<organism evidence="3">
    <name type="scientific">Corethron hystrix</name>
    <dbReference type="NCBI Taxonomy" id="216773"/>
    <lineage>
        <taxon>Eukaryota</taxon>
        <taxon>Sar</taxon>
        <taxon>Stramenopiles</taxon>
        <taxon>Ochrophyta</taxon>
        <taxon>Bacillariophyta</taxon>
        <taxon>Coscinodiscophyceae</taxon>
        <taxon>Corethrophycidae</taxon>
        <taxon>Corethrales</taxon>
        <taxon>Corethraceae</taxon>
        <taxon>Corethron</taxon>
    </lineage>
</organism>
<feature type="compositionally biased region" description="Low complexity" evidence="1">
    <location>
        <begin position="210"/>
        <end position="220"/>
    </location>
</feature>
<dbReference type="EMBL" id="HBFR01038933">
    <property type="protein sequence ID" value="CAD8901221.1"/>
    <property type="molecule type" value="Transcribed_RNA"/>
</dbReference>
<feature type="region of interest" description="Disordered" evidence="1">
    <location>
        <begin position="1"/>
        <end position="21"/>
    </location>
</feature>